<evidence type="ECO:0000313" key="2">
    <source>
        <dbReference type="EMBL" id="MFD0687434.1"/>
    </source>
</evidence>
<feature type="transmembrane region" description="Helical" evidence="1">
    <location>
        <begin position="19"/>
        <end position="37"/>
    </location>
</feature>
<name>A0ABW2XN26_9ACTN</name>
<keyword evidence="3" id="KW-1185">Reference proteome</keyword>
<dbReference type="PANTHER" id="PTHR37305">
    <property type="entry name" value="INTEGRAL MEMBRANE PROTEIN-RELATED"/>
    <property type="match status" value="1"/>
</dbReference>
<dbReference type="Pfam" id="PF12679">
    <property type="entry name" value="ABC2_membrane_2"/>
    <property type="match status" value="1"/>
</dbReference>
<reference evidence="3" key="1">
    <citation type="journal article" date="2019" name="Int. J. Syst. Evol. Microbiol.">
        <title>The Global Catalogue of Microorganisms (GCM) 10K type strain sequencing project: providing services to taxonomists for standard genome sequencing and annotation.</title>
        <authorList>
            <consortium name="The Broad Institute Genomics Platform"/>
            <consortium name="The Broad Institute Genome Sequencing Center for Infectious Disease"/>
            <person name="Wu L."/>
            <person name="Ma J."/>
        </authorList>
    </citation>
    <scope>NUCLEOTIDE SEQUENCE [LARGE SCALE GENOMIC DNA]</scope>
    <source>
        <strain evidence="3">JCM 9371</strain>
    </source>
</reference>
<keyword evidence="1" id="KW-1133">Transmembrane helix</keyword>
<organism evidence="2 3">
    <name type="scientific">Actinomadura fibrosa</name>
    <dbReference type="NCBI Taxonomy" id="111802"/>
    <lineage>
        <taxon>Bacteria</taxon>
        <taxon>Bacillati</taxon>
        <taxon>Actinomycetota</taxon>
        <taxon>Actinomycetes</taxon>
        <taxon>Streptosporangiales</taxon>
        <taxon>Thermomonosporaceae</taxon>
        <taxon>Actinomadura</taxon>
    </lineage>
</organism>
<keyword evidence="1" id="KW-0472">Membrane</keyword>
<feature type="transmembrane region" description="Helical" evidence="1">
    <location>
        <begin position="232"/>
        <end position="253"/>
    </location>
</feature>
<accession>A0ABW2XN26</accession>
<sequence length="258" mass="26751">MTDAIAAEWCKLRSVRSTAYVLGTVAAFLLLCAWWSWYAGRYWDGLSAERREAYASAPPEQPLALALPICGAVLGALTVTSEYATGMIRTSLAALPRRPRLLAAKALVAGTVMLVAGLVSTTAALAAGKAVVGDRPLPAFERPFAEHVPHLLLMAVTAAAVTLICTGLGVVLRSTAATITAGAGVLFVLPTLATLLPAPWDERIWSVMPGNLADQIAPAPGVTVRHGVLPPAAASLLLVAYVAASLGAGAFVFSRRDA</sequence>
<feature type="transmembrane region" description="Helical" evidence="1">
    <location>
        <begin position="179"/>
        <end position="200"/>
    </location>
</feature>
<feature type="transmembrane region" description="Helical" evidence="1">
    <location>
        <begin position="63"/>
        <end position="85"/>
    </location>
</feature>
<feature type="transmembrane region" description="Helical" evidence="1">
    <location>
        <begin position="106"/>
        <end position="128"/>
    </location>
</feature>
<gene>
    <name evidence="2" type="ORF">ACFQZM_23260</name>
</gene>
<evidence type="ECO:0000256" key="1">
    <source>
        <dbReference type="SAM" id="Phobius"/>
    </source>
</evidence>
<comment type="caution">
    <text evidence="2">The sequence shown here is derived from an EMBL/GenBank/DDBJ whole genome shotgun (WGS) entry which is preliminary data.</text>
</comment>
<proteinExistence type="predicted"/>
<feature type="transmembrane region" description="Helical" evidence="1">
    <location>
        <begin position="148"/>
        <end position="172"/>
    </location>
</feature>
<evidence type="ECO:0000313" key="3">
    <source>
        <dbReference type="Proteomes" id="UP001597063"/>
    </source>
</evidence>
<protein>
    <submittedName>
        <fullName evidence="2">ABC transporter permease subunit</fullName>
    </submittedName>
</protein>
<keyword evidence="1" id="KW-0812">Transmembrane</keyword>
<dbReference type="EMBL" id="JBHTGP010000012">
    <property type="protein sequence ID" value="MFD0687434.1"/>
    <property type="molecule type" value="Genomic_DNA"/>
</dbReference>
<dbReference type="RefSeq" id="WP_131758405.1">
    <property type="nucleotide sequence ID" value="NZ_CAACUY010000050.1"/>
</dbReference>
<dbReference type="Proteomes" id="UP001597063">
    <property type="component" value="Unassembled WGS sequence"/>
</dbReference>
<dbReference type="PANTHER" id="PTHR37305:SF1">
    <property type="entry name" value="MEMBRANE PROTEIN"/>
    <property type="match status" value="1"/>
</dbReference>